<keyword evidence="1" id="KW-0812">Transmembrane</keyword>
<organism evidence="3 4">
    <name type="scientific">Polymorphobacter multimanifer</name>
    <dbReference type="NCBI Taxonomy" id="1070431"/>
    <lineage>
        <taxon>Bacteria</taxon>
        <taxon>Pseudomonadati</taxon>
        <taxon>Pseudomonadota</taxon>
        <taxon>Alphaproteobacteria</taxon>
        <taxon>Sphingomonadales</taxon>
        <taxon>Sphingosinicellaceae</taxon>
        <taxon>Polymorphobacter</taxon>
    </lineage>
</organism>
<proteinExistence type="predicted"/>
<name>A0A841LD30_9SPHN</name>
<comment type="caution">
    <text evidence="3">The sequence shown here is derived from an EMBL/GenBank/DDBJ whole genome shotgun (WGS) entry which is preliminary data.</text>
</comment>
<feature type="transmembrane region" description="Helical" evidence="1">
    <location>
        <begin position="158"/>
        <end position="179"/>
    </location>
</feature>
<evidence type="ECO:0000313" key="3">
    <source>
        <dbReference type="EMBL" id="MBB6227052.1"/>
    </source>
</evidence>
<dbReference type="EMBL" id="JACIIV010000007">
    <property type="protein sequence ID" value="MBB6227052.1"/>
    <property type="molecule type" value="Genomic_DNA"/>
</dbReference>
<dbReference type="PANTHER" id="PTHR36927:SF1">
    <property type="entry name" value="MDO-LIKE PROTEIN"/>
    <property type="match status" value="1"/>
</dbReference>
<feature type="transmembrane region" description="Helical" evidence="1">
    <location>
        <begin position="287"/>
        <end position="311"/>
    </location>
</feature>
<keyword evidence="3" id="KW-0808">Transferase</keyword>
<feature type="domain" description="Acyltransferase 3" evidence="2">
    <location>
        <begin position="2"/>
        <end position="300"/>
    </location>
</feature>
<keyword evidence="4" id="KW-1185">Reference proteome</keyword>
<accession>A0A841LD30</accession>
<feature type="transmembrane region" description="Helical" evidence="1">
    <location>
        <begin position="223"/>
        <end position="242"/>
    </location>
</feature>
<sequence length="340" mass="37410">MKAFFLISGFFGALVLSRRSAGQFLSARLPALLWPLAAGTVVVVPFTLWLMAIWHHGPIGVVAWLTDPGWLESLPDPVGPLLHLWFLVVLIGFTLLLPPLMAVLRTPVVAVPIEALRPFTQRLGLWGHVAVIALLMMLSRSAYLALFGPDLESDAFGWLVSMLFHYAPWFGFGALAFRYRWLFDAFETVSVRHLLGGLLLCAGIFTLALQFGDGWPGLLRRALFWPSRSGMVVFGFAGLVQLCRHWLDRETPLLRMFVDSALTFYLIHIALIFLLALLIGRDAADSIGIFGLFVLLVLVVPPLGVAVHALVVGRVPVLDLLFRGKRTAPRGSHGARAGFG</sequence>
<dbReference type="PANTHER" id="PTHR36927">
    <property type="entry name" value="BLR4337 PROTEIN"/>
    <property type="match status" value="1"/>
</dbReference>
<dbReference type="GO" id="GO:0016747">
    <property type="term" value="F:acyltransferase activity, transferring groups other than amino-acyl groups"/>
    <property type="evidence" value="ECO:0007669"/>
    <property type="project" value="InterPro"/>
</dbReference>
<reference evidence="3 4" key="1">
    <citation type="submission" date="2020-08" db="EMBL/GenBank/DDBJ databases">
        <title>Genomic Encyclopedia of Type Strains, Phase IV (KMG-IV): sequencing the most valuable type-strain genomes for metagenomic binning, comparative biology and taxonomic classification.</title>
        <authorList>
            <person name="Goeker M."/>
        </authorList>
    </citation>
    <scope>NUCLEOTIDE SEQUENCE [LARGE SCALE GENOMIC DNA]</scope>
    <source>
        <strain evidence="3 4">DSM 102189</strain>
    </source>
</reference>
<dbReference type="InterPro" id="IPR050623">
    <property type="entry name" value="Glucan_succinyl_AcylTrfase"/>
</dbReference>
<feature type="transmembrane region" description="Helical" evidence="1">
    <location>
        <begin position="262"/>
        <end position="280"/>
    </location>
</feature>
<dbReference type="EC" id="2.1.-.-" evidence="3"/>
<dbReference type="Proteomes" id="UP000538147">
    <property type="component" value="Unassembled WGS sequence"/>
</dbReference>
<keyword evidence="1" id="KW-0472">Membrane</keyword>
<feature type="transmembrane region" description="Helical" evidence="1">
    <location>
        <begin position="125"/>
        <end position="146"/>
    </location>
</feature>
<protein>
    <submittedName>
        <fullName evidence="3">Glucan biosynthesis protein C</fullName>
        <ecNumber evidence="3">2.1.-.-</ecNumber>
    </submittedName>
</protein>
<feature type="transmembrane region" description="Helical" evidence="1">
    <location>
        <begin position="191"/>
        <end position="211"/>
    </location>
</feature>
<feature type="transmembrane region" description="Helical" evidence="1">
    <location>
        <begin position="31"/>
        <end position="54"/>
    </location>
</feature>
<keyword evidence="1" id="KW-1133">Transmembrane helix</keyword>
<dbReference type="AlphaFoldDB" id="A0A841LD30"/>
<dbReference type="InterPro" id="IPR002656">
    <property type="entry name" value="Acyl_transf_3_dom"/>
</dbReference>
<evidence type="ECO:0000259" key="2">
    <source>
        <dbReference type="Pfam" id="PF01757"/>
    </source>
</evidence>
<evidence type="ECO:0000313" key="4">
    <source>
        <dbReference type="Proteomes" id="UP000538147"/>
    </source>
</evidence>
<feature type="transmembrane region" description="Helical" evidence="1">
    <location>
        <begin position="84"/>
        <end position="105"/>
    </location>
</feature>
<dbReference type="Pfam" id="PF01757">
    <property type="entry name" value="Acyl_transf_3"/>
    <property type="match status" value="1"/>
</dbReference>
<evidence type="ECO:0000256" key="1">
    <source>
        <dbReference type="SAM" id="Phobius"/>
    </source>
</evidence>
<gene>
    <name evidence="3" type="ORF">FHS79_001214</name>
</gene>